<dbReference type="GO" id="GO:0008234">
    <property type="term" value="F:cysteine-type peptidase activity"/>
    <property type="evidence" value="ECO:0007669"/>
    <property type="project" value="InterPro"/>
</dbReference>
<dbReference type="InterPro" id="IPR003653">
    <property type="entry name" value="Peptidase_C48_C"/>
</dbReference>
<dbReference type="Pfam" id="PF02902">
    <property type="entry name" value="Peptidase_C48"/>
    <property type="match status" value="1"/>
</dbReference>
<keyword evidence="3" id="KW-0812">Transmembrane</keyword>
<name>A0A8X7TQ08_BRACI</name>
<evidence type="ECO:0000256" key="3">
    <source>
        <dbReference type="SAM" id="Phobius"/>
    </source>
</evidence>
<organism evidence="5 6">
    <name type="scientific">Brassica carinata</name>
    <name type="common">Ethiopian mustard</name>
    <name type="synonym">Abyssinian cabbage</name>
    <dbReference type="NCBI Taxonomy" id="52824"/>
    <lineage>
        <taxon>Eukaryota</taxon>
        <taxon>Viridiplantae</taxon>
        <taxon>Streptophyta</taxon>
        <taxon>Embryophyta</taxon>
        <taxon>Tracheophyta</taxon>
        <taxon>Spermatophyta</taxon>
        <taxon>Magnoliopsida</taxon>
        <taxon>eudicotyledons</taxon>
        <taxon>Gunneridae</taxon>
        <taxon>Pentapetalae</taxon>
        <taxon>rosids</taxon>
        <taxon>malvids</taxon>
        <taxon>Brassicales</taxon>
        <taxon>Brassicaceae</taxon>
        <taxon>Brassiceae</taxon>
        <taxon>Brassica</taxon>
    </lineage>
</organism>
<dbReference type="GO" id="GO:0006508">
    <property type="term" value="P:proteolysis"/>
    <property type="evidence" value="ECO:0007669"/>
    <property type="project" value="UniProtKB-KW"/>
</dbReference>
<evidence type="ECO:0000313" key="6">
    <source>
        <dbReference type="Proteomes" id="UP000886595"/>
    </source>
</evidence>
<dbReference type="Proteomes" id="UP000886595">
    <property type="component" value="Unassembled WGS sequence"/>
</dbReference>
<dbReference type="AlphaFoldDB" id="A0A8X7TQ08"/>
<dbReference type="EMBL" id="JAAMPC010000017">
    <property type="protein sequence ID" value="KAG2249659.1"/>
    <property type="molecule type" value="Genomic_DNA"/>
</dbReference>
<keyword evidence="3" id="KW-1133">Transmembrane helix</keyword>
<accession>A0A8X7TQ08</accession>
<keyword evidence="3" id="KW-0472">Membrane</keyword>
<proteinExistence type="predicted"/>
<feature type="transmembrane region" description="Helical" evidence="3">
    <location>
        <begin position="107"/>
        <end position="128"/>
    </location>
</feature>
<keyword evidence="1" id="KW-0645">Protease</keyword>
<evidence type="ECO:0000313" key="5">
    <source>
        <dbReference type="EMBL" id="KAG2249659.1"/>
    </source>
</evidence>
<keyword evidence="2" id="KW-0378">Hydrolase</keyword>
<keyword evidence="6" id="KW-1185">Reference proteome</keyword>
<evidence type="ECO:0000256" key="1">
    <source>
        <dbReference type="ARBA" id="ARBA00022670"/>
    </source>
</evidence>
<comment type="caution">
    <text evidence="5">The sequence shown here is derived from an EMBL/GenBank/DDBJ whole genome shotgun (WGS) entry which is preliminary data.</text>
</comment>
<sequence length="129" mass="14859">MGLNYLSRRCRFVDYFSIAGIISKFASSKASDKLGFNWEACRFDFTGKMQSRMTRRCCWLMWAGYALMMWGKDHWVGLVINLTCGQVEILDCNIPLMSPIMRRTSTWLIFYAALPHVLAAFCLLPIVVI</sequence>
<evidence type="ECO:0000259" key="4">
    <source>
        <dbReference type="Pfam" id="PF02902"/>
    </source>
</evidence>
<gene>
    <name evidence="5" type="ORF">Bca52824_089287</name>
</gene>
<feature type="domain" description="Ubiquitin-like protease family profile" evidence="4">
    <location>
        <begin position="6"/>
        <end position="98"/>
    </location>
</feature>
<reference evidence="5 6" key="1">
    <citation type="submission" date="2020-02" db="EMBL/GenBank/DDBJ databases">
        <authorList>
            <person name="Ma Q."/>
            <person name="Huang Y."/>
            <person name="Song X."/>
            <person name="Pei D."/>
        </authorList>
    </citation>
    <scope>NUCLEOTIDE SEQUENCE [LARGE SCALE GENOMIC DNA]</scope>
    <source>
        <strain evidence="5">Sxm20200214</strain>
        <tissue evidence="5">Leaf</tissue>
    </source>
</reference>
<evidence type="ECO:0000256" key="2">
    <source>
        <dbReference type="ARBA" id="ARBA00022801"/>
    </source>
</evidence>
<protein>
    <recommendedName>
        <fullName evidence="4">Ubiquitin-like protease family profile domain-containing protein</fullName>
    </recommendedName>
</protein>